<name>A0A914H3F2_GLORO</name>
<keyword evidence="1" id="KW-1185">Reference proteome</keyword>
<proteinExistence type="predicted"/>
<organism evidence="1 2">
    <name type="scientific">Globodera rostochiensis</name>
    <name type="common">Golden nematode worm</name>
    <name type="synonym">Heterodera rostochiensis</name>
    <dbReference type="NCBI Taxonomy" id="31243"/>
    <lineage>
        <taxon>Eukaryota</taxon>
        <taxon>Metazoa</taxon>
        <taxon>Ecdysozoa</taxon>
        <taxon>Nematoda</taxon>
        <taxon>Chromadorea</taxon>
        <taxon>Rhabditida</taxon>
        <taxon>Tylenchina</taxon>
        <taxon>Tylenchomorpha</taxon>
        <taxon>Tylenchoidea</taxon>
        <taxon>Heteroderidae</taxon>
        <taxon>Heteroderinae</taxon>
        <taxon>Globodera</taxon>
    </lineage>
</organism>
<dbReference type="Proteomes" id="UP000887572">
    <property type="component" value="Unplaced"/>
</dbReference>
<evidence type="ECO:0000313" key="2">
    <source>
        <dbReference type="WBParaSite" id="Gr19_v10_g13636.t1"/>
    </source>
</evidence>
<protein>
    <submittedName>
        <fullName evidence="2">Uncharacterized protein</fullName>
    </submittedName>
</protein>
<dbReference type="AlphaFoldDB" id="A0A914H3F2"/>
<reference evidence="2" key="1">
    <citation type="submission" date="2022-11" db="UniProtKB">
        <authorList>
            <consortium name="WormBaseParasite"/>
        </authorList>
    </citation>
    <scope>IDENTIFICATION</scope>
</reference>
<sequence length="208" mass="22085">MDVIKLSMDVTQFLRLPIARSEFFAHSLILGGGGGMTLRVSTDQQISAGGALIGRRQRFLVVAAAAGAFNPHPERGGQFSADQISGAVAVSFLIDVAAAIIVFAARSIAAVSFIWVGGSAGPELGIRVAKARLSKSPTNPRDIFLFPAPTTTTKVARTDERSGPRHIRAPKGRSETGLDVITVTTRYGGHFGRVRQLRTIPNAAIFFS</sequence>
<evidence type="ECO:0000313" key="1">
    <source>
        <dbReference type="Proteomes" id="UP000887572"/>
    </source>
</evidence>
<accession>A0A914H3F2</accession>
<dbReference type="WBParaSite" id="Gr19_v10_g13636.t1">
    <property type="protein sequence ID" value="Gr19_v10_g13636.t1"/>
    <property type="gene ID" value="Gr19_v10_g13636"/>
</dbReference>